<accession>A0A1H2SDU2</accession>
<gene>
    <name evidence="6" type="ORF">SAMN04487759_10917</name>
</gene>
<name>A0A1H2SDU2_9FIRM</name>
<evidence type="ECO:0000259" key="5">
    <source>
        <dbReference type="SMART" id="SM00849"/>
    </source>
</evidence>
<proteinExistence type="predicted"/>
<sequence length="208" mass="23169">MIVEVPVRGYFDENCYFYIDDETKHGFLIDPGAEPKKLLKLISDKGWNIEKILLTHGHFDHTGAVNEIRGVLGIPVIAHINSDQYLLDGYMNLSAQCGSSITIEGVQYTSDGDILALEANPDFKLKVIYTPGHTTDSITLYSETDHVAFVGDTIFKGSIGNYKYPGGNLKDLHDSIIDKIFTLPDETMLLSGHSDKTTVGIEKQRYRL</sequence>
<dbReference type="eggNOG" id="COG0491">
    <property type="taxonomic scope" value="Bacteria"/>
</dbReference>
<dbReference type="Pfam" id="PF00753">
    <property type="entry name" value="Lactamase_B"/>
    <property type="match status" value="1"/>
</dbReference>
<evidence type="ECO:0000256" key="4">
    <source>
        <dbReference type="ARBA" id="ARBA00022833"/>
    </source>
</evidence>
<dbReference type="Gene3D" id="3.60.15.10">
    <property type="entry name" value="Ribonuclease Z/Hydroxyacylglutathione hydrolase-like"/>
    <property type="match status" value="1"/>
</dbReference>
<dbReference type="SMART" id="SM00849">
    <property type="entry name" value="Lactamase_B"/>
    <property type="match status" value="1"/>
</dbReference>
<dbReference type="RefSeq" id="WP_074686035.1">
    <property type="nucleotide sequence ID" value="NZ_FNNF01000009.1"/>
</dbReference>
<dbReference type="Proteomes" id="UP000182429">
    <property type="component" value="Unassembled WGS sequence"/>
</dbReference>
<protein>
    <submittedName>
        <fullName evidence="6">Glyoxylase, beta-lactamase superfamily II</fullName>
    </submittedName>
</protein>
<dbReference type="GO" id="GO:0016787">
    <property type="term" value="F:hydrolase activity"/>
    <property type="evidence" value="ECO:0007669"/>
    <property type="project" value="UniProtKB-KW"/>
</dbReference>
<organism evidence="6 7">
    <name type="scientific">Kandleria vitulina</name>
    <dbReference type="NCBI Taxonomy" id="1630"/>
    <lineage>
        <taxon>Bacteria</taxon>
        <taxon>Bacillati</taxon>
        <taxon>Bacillota</taxon>
        <taxon>Erysipelotrichia</taxon>
        <taxon>Erysipelotrichales</taxon>
        <taxon>Coprobacillaceae</taxon>
        <taxon>Kandleria</taxon>
    </lineage>
</organism>
<dbReference type="InterPro" id="IPR001279">
    <property type="entry name" value="Metallo-B-lactamas"/>
</dbReference>
<dbReference type="SUPFAM" id="SSF56281">
    <property type="entry name" value="Metallo-hydrolase/oxidoreductase"/>
    <property type="match status" value="1"/>
</dbReference>
<dbReference type="PANTHER" id="PTHR46233:SF3">
    <property type="entry name" value="HYDROXYACYLGLUTATHIONE HYDROLASE GLOC"/>
    <property type="match status" value="1"/>
</dbReference>
<keyword evidence="3" id="KW-0378">Hydrolase</keyword>
<dbReference type="EMBL" id="FNNF01000009">
    <property type="protein sequence ID" value="SDW29752.1"/>
    <property type="molecule type" value="Genomic_DNA"/>
</dbReference>
<feature type="domain" description="Metallo-beta-lactamase" evidence="5">
    <location>
        <begin position="12"/>
        <end position="193"/>
    </location>
</feature>
<keyword evidence="4" id="KW-0862">Zinc</keyword>
<dbReference type="OrthoDB" id="9802248at2"/>
<dbReference type="GO" id="GO:0046872">
    <property type="term" value="F:metal ion binding"/>
    <property type="evidence" value="ECO:0007669"/>
    <property type="project" value="UniProtKB-KW"/>
</dbReference>
<reference evidence="6 7" key="1">
    <citation type="submission" date="2016-10" db="EMBL/GenBank/DDBJ databases">
        <authorList>
            <person name="de Groot N.N."/>
        </authorList>
    </citation>
    <scope>NUCLEOTIDE SEQUENCE [LARGE SCALE GENOMIC DNA]</scope>
    <source>
        <strain evidence="6 7">S3b</strain>
    </source>
</reference>
<evidence type="ECO:0000256" key="3">
    <source>
        <dbReference type="ARBA" id="ARBA00022801"/>
    </source>
</evidence>
<comment type="cofactor">
    <cofactor evidence="1">
        <name>Zn(2+)</name>
        <dbReference type="ChEBI" id="CHEBI:29105"/>
    </cofactor>
</comment>
<evidence type="ECO:0000313" key="6">
    <source>
        <dbReference type="EMBL" id="SDW29752.1"/>
    </source>
</evidence>
<evidence type="ECO:0000313" key="7">
    <source>
        <dbReference type="Proteomes" id="UP000182429"/>
    </source>
</evidence>
<evidence type="ECO:0000256" key="1">
    <source>
        <dbReference type="ARBA" id="ARBA00001947"/>
    </source>
</evidence>
<dbReference type="PANTHER" id="PTHR46233">
    <property type="entry name" value="HYDROXYACYLGLUTATHIONE HYDROLASE GLOC"/>
    <property type="match status" value="1"/>
</dbReference>
<dbReference type="InterPro" id="IPR051453">
    <property type="entry name" value="MBL_Glyoxalase_II"/>
</dbReference>
<dbReference type="AlphaFoldDB" id="A0A1H2SDU2"/>
<evidence type="ECO:0000256" key="2">
    <source>
        <dbReference type="ARBA" id="ARBA00022723"/>
    </source>
</evidence>
<dbReference type="CDD" id="cd06262">
    <property type="entry name" value="metallo-hydrolase-like_MBL-fold"/>
    <property type="match status" value="1"/>
</dbReference>
<keyword evidence="2" id="KW-0479">Metal-binding</keyword>
<dbReference type="InterPro" id="IPR036866">
    <property type="entry name" value="RibonucZ/Hydroxyglut_hydro"/>
</dbReference>